<dbReference type="PROSITE" id="PS50943">
    <property type="entry name" value="HTH_CROC1"/>
    <property type="match status" value="1"/>
</dbReference>
<dbReference type="EMBL" id="JRUQ01000018">
    <property type="protein sequence ID" value="KGT95353.1"/>
    <property type="molecule type" value="Genomic_DNA"/>
</dbReference>
<evidence type="ECO:0000313" key="4">
    <source>
        <dbReference type="Proteomes" id="UP000030351"/>
    </source>
</evidence>
<keyword evidence="4" id="KW-1185">Reference proteome</keyword>
<evidence type="ECO:0000259" key="2">
    <source>
        <dbReference type="PROSITE" id="PS50943"/>
    </source>
</evidence>
<evidence type="ECO:0000256" key="1">
    <source>
        <dbReference type="SAM" id="MobiDB-lite"/>
    </source>
</evidence>
<dbReference type="RefSeq" id="WP_034888966.1">
    <property type="nucleotide sequence ID" value="NZ_JRUQ01000018.1"/>
</dbReference>
<sequence>MTHKKESEFSFGDTGKESIADRIRKLIGKRSVRAASQDWGLSFSTLNNYLSRGTEPSLNVATKIASMEGVSVDWLATGENLQAVPMNEAQREGKSDELLRTTWMAAFEFMGRTEAEALLKIIINGGARGLIKLADNEASLEEAFMLLPPELKERAIALVDAHIEAKKGASEGSKFDRDISSADDEQRKVS</sequence>
<dbReference type="Proteomes" id="UP000030351">
    <property type="component" value="Unassembled WGS sequence"/>
</dbReference>
<dbReference type="InterPro" id="IPR001387">
    <property type="entry name" value="Cro/C1-type_HTH"/>
</dbReference>
<dbReference type="InterPro" id="IPR010982">
    <property type="entry name" value="Lambda_DNA-bd_dom_sf"/>
</dbReference>
<dbReference type="GO" id="GO:0003677">
    <property type="term" value="F:DNA binding"/>
    <property type="evidence" value="ECO:0007669"/>
    <property type="project" value="InterPro"/>
</dbReference>
<organism evidence="3 4">
    <name type="scientific">Erwinia typographi</name>
    <dbReference type="NCBI Taxonomy" id="371042"/>
    <lineage>
        <taxon>Bacteria</taxon>
        <taxon>Pseudomonadati</taxon>
        <taxon>Pseudomonadota</taxon>
        <taxon>Gammaproteobacteria</taxon>
        <taxon>Enterobacterales</taxon>
        <taxon>Erwiniaceae</taxon>
        <taxon>Erwinia</taxon>
    </lineage>
</organism>
<dbReference type="OrthoDB" id="6453465at2"/>
<dbReference type="SUPFAM" id="SSF47413">
    <property type="entry name" value="lambda repressor-like DNA-binding domains"/>
    <property type="match status" value="1"/>
</dbReference>
<dbReference type="Gene3D" id="1.10.260.40">
    <property type="entry name" value="lambda repressor-like DNA-binding domains"/>
    <property type="match status" value="1"/>
</dbReference>
<dbReference type="AlphaFoldDB" id="A0A0A4AC05"/>
<reference evidence="3 4" key="1">
    <citation type="submission" date="2014-10" db="EMBL/GenBank/DDBJ databases">
        <title>Genome sequence of Erwinia typographi M043b.</title>
        <authorList>
            <person name="Chan K.-G."/>
            <person name="Tan W.-S."/>
        </authorList>
    </citation>
    <scope>NUCLEOTIDE SEQUENCE [LARGE SCALE GENOMIC DNA]</scope>
    <source>
        <strain evidence="3 4">M043b</strain>
    </source>
</reference>
<proteinExistence type="predicted"/>
<feature type="domain" description="HTH cro/C1-type" evidence="2">
    <location>
        <begin position="40"/>
        <end position="75"/>
    </location>
</feature>
<accession>A0A0A4AC05</accession>
<name>A0A0A4AC05_9GAMM</name>
<evidence type="ECO:0000313" key="3">
    <source>
        <dbReference type="EMBL" id="KGT95353.1"/>
    </source>
</evidence>
<gene>
    <name evidence="3" type="ORF">NG99_04765</name>
</gene>
<protein>
    <recommendedName>
        <fullName evidence="2">HTH cro/C1-type domain-containing protein</fullName>
    </recommendedName>
</protein>
<comment type="caution">
    <text evidence="3">The sequence shown here is derived from an EMBL/GenBank/DDBJ whole genome shotgun (WGS) entry which is preliminary data.</text>
</comment>
<dbReference type="eggNOG" id="ENOG5033HYD">
    <property type="taxonomic scope" value="Bacteria"/>
</dbReference>
<feature type="region of interest" description="Disordered" evidence="1">
    <location>
        <begin position="168"/>
        <end position="190"/>
    </location>
</feature>